<protein>
    <submittedName>
        <fullName evidence="1">Oidioi.mRNA.OKI2018_I69.XSR.g15144.t1.cds</fullName>
    </submittedName>
</protein>
<gene>
    <name evidence="1" type="ORF">OKIOD_LOCUS6702</name>
</gene>
<dbReference type="Proteomes" id="UP001158576">
    <property type="component" value="Chromosome XSR"/>
</dbReference>
<proteinExistence type="predicted"/>
<dbReference type="EMBL" id="OU015569">
    <property type="protein sequence ID" value="CAG5097596.1"/>
    <property type="molecule type" value="Genomic_DNA"/>
</dbReference>
<sequence>MMFDDDQIVADCPLAFSKVIDTKWQKRNRRKGYWLLRDIPSDENDSEIDVDVEDFEAAAQQVKIEENSYSTVNEFLVKKTFTLEKGKVYQFCHLSSCEASLTTMKLCLDTILRSYVDGTDTRVLFVDPKEKLWFETAEEFADELIWLQDSEMDTEEFLVRR</sequence>
<accession>A0ABN7SBX5</accession>
<evidence type="ECO:0000313" key="1">
    <source>
        <dbReference type="EMBL" id="CAG5097596.1"/>
    </source>
</evidence>
<name>A0ABN7SBX5_OIKDI</name>
<keyword evidence="2" id="KW-1185">Reference proteome</keyword>
<reference evidence="1 2" key="1">
    <citation type="submission" date="2021-04" db="EMBL/GenBank/DDBJ databases">
        <authorList>
            <person name="Bliznina A."/>
        </authorList>
    </citation>
    <scope>NUCLEOTIDE SEQUENCE [LARGE SCALE GENOMIC DNA]</scope>
</reference>
<evidence type="ECO:0000313" key="2">
    <source>
        <dbReference type="Proteomes" id="UP001158576"/>
    </source>
</evidence>
<organism evidence="1 2">
    <name type="scientific">Oikopleura dioica</name>
    <name type="common">Tunicate</name>
    <dbReference type="NCBI Taxonomy" id="34765"/>
    <lineage>
        <taxon>Eukaryota</taxon>
        <taxon>Metazoa</taxon>
        <taxon>Chordata</taxon>
        <taxon>Tunicata</taxon>
        <taxon>Appendicularia</taxon>
        <taxon>Copelata</taxon>
        <taxon>Oikopleuridae</taxon>
        <taxon>Oikopleura</taxon>
    </lineage>
</organism>